<dbReference type="InterPro" id="IPR050194">
    <property type="entry name" value="Glycosyltransferase_grp1"/>
</dbReference>
<gene>
    <name evidence="4" type="ORF">NDI89_00895</name>
</gene>
<organism evidence="4 5">
    <name type="scientific">Natrinema salsiterrestre</name>
    <dbReference type="NCBI Taxonomy" id="2950540"/>
    <lineage>
        <taxon>Archaea</taxon>
        <taxon>Methanobacteriati</taxon>
        <taxon>Methanobacteriota</taxon>
        <taxon>Stenosarchaea group</taxon>
        <taxon>Halobacteria</taxon>
        <taxon>Halobacteriales</taxon>
        <taxon>Natrialbaceae</taxon>
        <taxon>Natrinema</taxon>
    </lineage>
</organism>
<proteinExistence type="predicted"/>
<evidence type="ECO:0000313" key="4">
    <source>
        <dbReference type="EMBL" id="MDF9744132.1"/>
    </source>
</evidence>
<dbReference type="InterPro" id="IPR028098">
    <property type="entry name" value="Glyco_trans_4-like_N"/>
</dbReference>
<feature type="compositionally biased region" description="Basic and acidic residues" evidence="1">
    <location>
        <begin position="407"/>
        <end position="418"/>
    </location>
</feature>
<sequence length="418" mass="47072">MTDVAILHDRFPGIGGGEEFAIEAARVLDAPIYTTYVAEGTPIPDDVEVIPFRQSKYTSLPWRPFLEWKNEGMNPLETLNVALDMTDAHEDLTEYDVILESAPLSKYYVPAVGQRIVHYPHSPPRWLYDLYRDRLSAFDLPFVETGLKAYAKAWRALDKEANDYVDRFVANSELVRDRIRRFYGRDASVVYPPVTGDWRNDGDDGYFLTWSRLAPEKRIDLIAKAFAGLDERLVIAGDGQQRERLEAIAANYDNIEVRGYVADIESLVARATAVVYAPKKEDFGLVGAETMMAGKPLLGVDEGFTRYQVQSGRTGLLFEPTVGSLREAVRRFDPADFDPAEISAEARRYEYDRFADGLREVIEGDAVADSDVPESERGRRSECTRDATRLERGHRVGDVSPPAVDADDARELEEASDR</sequence>
<feature type="region of interest" description="Disordered" evidence="1">
    <location>
        <begin position="367"/>
        <end position="418"/>
    </location>
</feature>
<feature type="domain" description="Glycosyltransferase subfamily 4-like N-terminal" evidence="3">
    <location>
        <begin position="14"/>
        <end position="194"/>
    </location>
</feature>
<dbReference type="Pfam" id="PF00534">
    <property type="entry name" value="Glycos_transf_1"/>
    <property type="match status" value="1"/>
</dbReference>
<evidence type="ECO:0000256" key="1">
    <source>
        <dbReference type="SAM" id="MobiDB-lite"/>
    </source>
</evidence>
<dbReference type="Gene3D" id="3.40.50.2000">
    <property type="entry name" value="Glycogen Phosphorylase B"/>
    <property type="match status" value="2"/>
</dbReference>
<dbReference type="EMBL" id="JAMQOT010000001">
    <property type="protein sequence ID" value="MDF9744132.1"/>
    <property type="molecule type" value="Genomic_DNA"/>
</dbReference>
<keyword evidence="4" id="KW-0328">Glycosyltransferase</keyword>
<dbReference type="PANTHER" id="PTHR45947">
    <property type="entry name" value="SULFOQUINOVOSYL TRANSFERASE SQD2"/>
    <property type="match status" value="1"/>
</dbReference>
<dbReference type="RefSeq" id="WP_277519603.1">
    <property type="nucleotide sequence ID" value="NZ_JAMQOT010000001.1"/>
</dbReference>
<evidence type="ECO:0000313" key="5">
    <source>
        <dbReference type="Proteomes" id="UP001154061"/>
    </source>
</evidence>
<feature type="domain" description="Glycosyl transferase family 1" evidence="2">
    <location>
        <begin position="199"/>
        <end position="332"/>
    </location>
</feature>
<name>A0A9Q4L0D9_9EURY</name>
<dbReference type="EC" id="2.4.-.-" evidence="4"/>
<dbReference type="Pfam" id="PF13439">
    <property type="entry name" value="Glyco_transf_4"/>
    <property type="match status" value="1"/>
</dbReference>
<evidence type="ECO:0000259" key="3">
    <source>
        <dbReference type="Pfam" id="PF13439"/>
    </source>
</evidence>
<dbReference type="GO" id="GO:0016757">
    <property type="term" value="F:glycosyltransferase activity"/>
    <property type="evidence" value="ECO:0007669"/>
    <property type="project" value="UniProtKB-KW"/>
</dbReference>
<accession>A0A9Q4L0D9</accession>
<dbReference type="SUPFAM" id="SSF53756">
    <property type="entry name" value="UDP-Glycosyltransferase/glycogen phosphorylase"/>
    <property type="match status" value="1"/>
</dbReference>
<dbReference type="PANTHER" id="PTHR45947:SF3">
    <property type="entry name" value="SULFOQUINOVOSYL TRANSFERASE SQD2"/>
    <property type="match status" value="1"/>
</dbReference>
<dbReference type="InterPro" id="IPR001296">
    <property type="entry name" value="Glyco_trans_1"/>
</dbReference>
<keyword evidence="5" id="KW-1185">Reference proteome</keyword>
<protein>
    <submittedName>
        <fullName evidence="4">Glycosyltransferase</fullName>
        <ecNumber evidence="4">2.4.-.-</ecNumber>
    </submittedName>
</protein>
<feature type="compositionally biased region" description="Basic and acidic residues" evidence="1">
    <location>
        <begin position="374"/>
        <end position="397"/>
    </location>
</feature>
<keyword evidence="4" id="KW-0808">Transferase</keyword>
<dbReference type="Proteomes" id="UP001154061">
    <property type="component" value="Unassembled WGS sequence"/>
</dbReference>
<reference evidence="4" key="1">
    <citation type="submission" date="2022-06" db="EMBL/GenBank/DDBJ databases">
        <title>Natrinema sp. a new haloarchaeum isolate from saline soil.</title>
        <authorList>
            <person name="Strakova D."/>
            <person name="Galisteo C."/>
            <person name="Sanchez-Porro C."/>
            <person name="Ventosa A."/>
        </authorList>
    </citation>
    <scope>NUCLEOTIDE SEQUENCE</scope>
    <source>
        <strain evidence="4">S1CR25-10</strain>
    </source>
</reference>
<dbReference type="AlphaFoldDB" id="A0A9Q4L0D9"/>
<comment type="caution">
    <text evidence="4">The sequence shown here is derived from an EMBL/GenBank/DDBJ whole genome shotgun (WGS) entry which is preliminary data.</text>
</comment>
<evidence type="ECO:0000259" key="2">
    <source>
        <dbReference type="Pfam" id="PF00534"/>
    </source>
</evidence>